<comment type="catalytic activity">
    <reaction evidence="1">
        <text>[(1-&gt;4)-alpha-D-glucosyl](n) + phosphate = [(1-&gt;4)-alpha-D-glucosyl](n-1) + alpha-D-glucose 1-phosphate</text>
        <dbReference type="Rhea" id="RHEA:41732"/>
        <dbReference type="Rhea" id="RHEA-COMP:9584"/>
        <dbReference type="Rhea" id="RHEA-COMP:9586"/>
        <dbReference type="ChEBI" id="CHEBI:15444"/>
        <dbReference type="ChEBI" id="CHEBI:43474"/>
        <dbReference type="ChEBI" id="CHEBI:58601"/>
        <dbReference type="EC" id="2.4.1.1"/>
    </reaction>
</comment>
<dbReference type="PIRSF" id="PIRSF000460">
    <property type="entry name" value="Pprylas_GlgP"/>
    <property type="match status" value="1"/>
</dbReference>
<dbReference type="NCBIfam" id="TIGR02094">
    <property type="entry name" value="more_P_ylases"/>
    <property type="match status" value="1"/>
</dbReference>
<dbReference type="InterPro" id="IPR011834">
    <property type="entry name" value="Agluc_phsphrylas"/>
</dbReference>
<dbReference type="GO" id="GO:0030170">
    <property type="term" value="F:pyridoxal phosphate binding"/>
    <property type="evidence" value="ECO:0007669"/>
    <property type="project" value="InterPro"/>
</dbReference>
<name>D5H4P5_SALRM</name>
<feature type="modified residue" description="N6-(pyridoxal phosphate)lysine" evidence="4">
    <location>
        <position position="601"/>
    </location>
</feature>
<dbReference type="Gene3D" id="3.40.50.2000">
    <property type="entry name" value="Glycogen Phosphorylase B"/>
    <property type="match status" value="3"/>
</dbReference>
<sequence>MYMGCLRGSQCIRNTPRLLIVLPSMSFGHMTSRDKLESIATNLWWTWTPDARSLFRRLNPEVYRASDDNPRAALATAKDEVLNDSSFQDDVDAVYQRYRDYMERTPQVEDAPETAYFCMEYGLHESMPLYSGGLGVLAGDHSKAASDLGLPFTGIGLFLREGYFRQSFDADGWQEATYPVLDPAKHPVSLVSEGGGDPLTVTVPIGTHEIAVRAWKVALGHTDLYLLDTDFDANPDEYRPLTRRLYQGGDHERIRQEIVLGIGGLRMLRALDVTPDVYHANEGHCAFLMLELLRERLAAGDDVAEAETWVRDRSVFTTHTPVMAGHDHFDPDLFSEAMAGFRDEIHLSNHDLLGYGRVHTDDHEETFTMTVLGLKLSRAANGVSELNGHVARQQWEDLYPDRPLDEVPIDAITNGVHLPTWTAGPARDFFADHIHVDLTEAQDPDDWAALADLSDETLWDFRCSLRERLLNYVAEKVQAQSLPMHPDLDPEALTIGFARRFATYKRAPLLFRDRERARALFSDADRPLQILYAGKAHPDDDAGKEFIRRIYALSQEAGFEGKVVFLENYDMEMGRMLTSGCDVWLNNPRRPLEASGTSGQKVAAHGGLNLSVLDGWWPEGYNGNNGWAIGPEPTGDYGTADPEVQDEQDAASLYRQLEEGVLPTFYTRNDDGLPTDWIDMMREAMTGVPAPFSAKRMVLDYVEEMYRHDG</sequence>
<dbReference type="GO" id="GO:0008184">
    <property type="term" value="F:glycogen phosphorylase activity"/>
    <property type="evidence" value="ECO:0007669"/>
    <property type="project" value="InterPro"/>
</dbReference>
<dbReference type="InterPro" id="IPR000811">
    <property type="entry name" value="Glyco_trans_35"/>
</dbReference>
<reference evidence="7" key="2">
    <citation type="submission" date="2010-04" db="EMBL/GenBank/DDBJ databases">
        <title>Genome sequence of Salinibacter ruber M8.</title>
        <authorList>
            <consortium name="Genoscope"/>
        </authorList>
    </citation>
    <scope>NUCLEOTIDE SEQUENCE [LARGE SCALE GENOMIC DNA]</scope>
    <source>
        <strain evidence="7">M8</strain>
    </source>
</reference>
<comment type="similarity">
    <text evidence="2">Belongs to the glycogen phosphorylase family.</text>
</comment>
<evidence type="ECO:0000256" key="2">
    <source>
        <dbReference type="ARBA" id="ARBA00006047"/>
    </source>
</evidence>
<protein>
    <submittedName>
        <fullName evidence="6">Glycogen phosphorylase</fullName>
        <ecNumber evidence="6">2.4.1.1</ecNumber>
    </submittedName>
</protein>
<evidence type="ECO:0000259" key="5">
    <source>
        <dbReference type="Pfam" id="PF11897"/>
    </source>
</evidence>
<evidence type="ECO:0000256" key="3">
    <source>
        <dbReference type="ARBA" id="ARBA00022533"/>
    </source>
</evidence>
<dbReference type="PANTHER" id="PTHR42655">
    <property type="entry name" value="GLYCOGEN PHOSPHORYLASE"/>
    <property type="match status" value="1"/>
</dbReference>
<dbReference type="Proteomes" id="UP000000933">
    <property type="component" value="Chromosome"/>
</dbReference>
<keyword evidence="6" id="KW-0328">Glycosyltransferase</keyword>
<reference evidence="6 7" key="1">
    <citation type="journal article" date="2010" name="ISME J.">
        <title>Fine-scale evolution: genomic, phenotypic and ecological differentiation in two coexisting Salinibacter ruber strains.</title>
        <authorList>
            <person name="Pena A."/>
            <person name="Teeling H."/>
            <person name="Huerta-Cepas J."/>
            <person name="Santos F."/>
            <person name="Yarza P."/>
            <person name="Brito-Echeverria J."/>
            <person name="Lucio M."/>
            <person name="Schmitt-Kopplin P."/>
            <person name="Meseguer I."/>
            <person name="Schenowitz C."/>
            <person name="Dossat C."/>
            <person name="Barbe V."/>
            <person name="Dopazo J."/>
            <person name="Rossello-Mora R."/>
            <person name="Schuler M."/>
            <person name="Glockner F.O."/>
            <person name="Amann R."/>
            <person name="Gabaldon T."/>
            <person name="Anton J."/>
        </authorList>
    </citation>
    <scope>NUCLEOTIDE SEQUENCE [LARGE SCALE GENOMIC DNA]</scope>
    <source>
        <strain evidence="6 7">M8</strain>
    </source>
</reference>
<dbReference type="GO" id="GO:0005975">
    <property type="term" value="P:carbohydrate metabolic process"/>
    <property type="evidence" value="ECO:0007669"/>
    <property type="project" value="InterPro"/>
</dbReference>
<dbReference type="InterPro" id="IPR024517">
    <property type="entry name" value="Glycogen_phosphorylase_DUF3417"/>
</dbReference>
<dbReference type="Pfam" id="PF11897">
    <property type="entry name" value="DUF3417"/>
    <property type="match status" value="1"/>
</dbReference>
<dbReference type="EC" id="2.4.1.1" evidence="6"/>
<gene>
    <name evidence="6" type="primary">glgP</name>
    <name evidence="6" type="ordered locus">SRM_00079</name>
</gene>
<accession>D5H4P5</accession>
<evidence type="ECO:0000313" key="6">
    <source>
        <dbReference type="EMBL" id="CBH23000.1"/>
    </source>
</evidence>
<dbReference type="EMBL" id="FP565814">
    <property type="protein sequence ID" value="CBH23000.1"/>
    <property type="molecule type" value="Genomic_DNA"/>
</dbReference>
<evidence type="ECO:0000313" key="7">
    <source>
        <dbReference type="Proteomes" id="UP000000933"/>
    </source>
</evidence>
<organism evidence="6 7">
    <name type="scientific">Salinibacter ruber (strain M8)</name>
    <dbReference type="NCBI Taxonomy" id="761659"/>
    <lineage>
        <taxon>Bacteria</taxon>
        <taxon>Pseudomonadati</taxon>
        <taxon>Rhodothermota</taxon>
        <taxon>Rhodothermia</taxon>
        <taxon>Rhodothermales</taxon>
        <taxon>Salinibacteraceae</taxon>
        <taxon>Salinibacter</taxon>
    </lineage>
</organism>
<proteinExistence type="inferred from homology"/>
<dbReference type="Pfam" id="PF00343">
    <property type="entry name" value="Phosphorylase"/>
    <property type="match status" value="1"/>
</dbReference>
<dbReference type="PATRIC" id="fig|761659.10.peg.89"/>
<dbReference type="KEGG" id="srm:SRM_00079"/>
<keyword evidence="4" id="KW-0663">Pyridoxal phosphate</keyword>
<keyword evidence="3" id="KW-0021">Allosteric enzyme</keyword>
<feature type="domain" description="DUF3417" evidence="5">
    <location>
        <begin position="35"/>
        <end position="127"/>
    </location>
</feature>
<evidence type="ECO:0000256" key="4">
    <source>
        <dbReference type="PIRSR" id="PIRSR000460-1"/>
    </source>
</evidence>
<evidence type="ECO:0000256" key="1">
    <source>
        <dbReference type="ARBA" id="ARBA00001275"/>
    </source>
</evidence>
<dbReference type="SUPFAM" id="SSF53756">
    <property type="entry name" value="UDP-Glycosyltransferase/glycogen phosphorylase"/>
    <property type="match status" value="1"/>
</dbReference>
<keyword evidence="6" id="KW-0808">Transferase</keyword>
<dbReference type="AlphaFoldDB" id="D5H4P5"/>
<dbReference type="HOGENOM" id="CLU_015112_0_0_10"/>
<dbReference type="PANTHER" id="PTHR42655:SF1">
    <property type="entry name" value="GLYCOGEN PHOSPHORYLASE"/>
    <property type="match status" value="1"/>
</dbReference>
<dbReference type="InterPro" id="IPR052182">
    <property type="entry name" value="Glycogen/Maltodextrin_Phosph"/>
</dbReference>